<dbReference type="AlphaFoldDB" id="A0A8C1NS94"/>
<dbReference type="InterPro" id="IPR051028">
    <property type="entry name" value="Mito_Solute_Carrier"/>
</dbReference>
<keyword evidence="4 17" id="KW-0812">Transmembrane</keyword>
<dbReference type="GO" id="GO:0005313">
    <property type="term" value="F:L-glutamate transmembrane transporter activity"/>
    <property type="evidence" value="ECO:0007669"/>
    <property type="project" value="TreeGrafter"/>
</dbReference>
<reference evidence="20" key="2">
    <citation type="submission" date="2025-09" db="UniProtKB">
        <authorList>
            <consortium name="Ensembl"/>
        </authorList>
    </citation>
    <scope>IDENTIFICATION</scope>
</reference>
<evidence type="ECO:0000256" key="13">
    <source>
        <dbReference type="ARBA" id="ARBA00037019"/>
    </source>
</evidence>
<dbReference type="InterPro" id="IPR023395">
    <property type="entry name" value="MCP_dom_sf"/>
</dbReference>
<dbReference type="InterPro" id="IPR002067">
    <property type="entry name" value="MCP"/>
</dbReference>
<evidence type="ECO:0000313" key="20">
    <source>
        <dbReference type="Ensembl" id="ENSCCRP00010096855.1"/>
    </source>
</evidence>
<feature type="repeat" description="Solcar" evidence="17">
    <location>
        <begin position="239"/>
        <end position="331"/>
    </location>
</feature>
<name>A0A8C1NS94_CYPCA</name>
<dbReference type="PANTHER" id="PTHR45678">
    <property type="entry name" value="MITOCHONDRIAL 2-OXODICARBOXYLATE CARRIER 1-RELATED"/>
    <property type="match status" value="1"/>
</dbReference>
<dbReference type="PROSITE" id="PS50222">
    <property type="entry name" value="EF_HAND_2"/>
    <property type="match status" value="1"/>
</dbReference>
<evidence type="ECO:0000256" key="8">
    <source>
        <dbReference type="ARBA" id="ARBA00022837"/>
    </source>
</evidence>
<dbReference type="SUPFAM" id="SSF47473">
    <property type="entry name" value="EF-hand"/>
    <property type="match status" value="1"/>
</dbReference>
<accession>A0A8C1NS94</accession>
<organism evidence="20 21">
    <name type="scientific">Cyprinus carpio</name>
    <name type="common">Common carp</name>
    <dbReference type="NCBI Taxonomy" id="7962"/>
    <lineage>
        <taxon>Eukaryota</taxon>
        <taxon>Metazoa</taxon>
        <taxon>Chordata</taxon>
        <taxon>Craniata</taxon>
        <taxon>Vertebrata</taxon>
        <taxon>Euteleostomi</taxon>
        <taxon>Actinopterygii</taxon>
        <taxon>Neopterygii</taxon>
        <taxon>Teleostei</taxon>
        <taxon>Ostariophysi</taxon>
        <taxon>Cypriniformes</taxon>
        <taxon>Cyprinidae</taxon>
        <taxon>Cyprininae</taxon>
        <taxon>Cyprinus</taxon>
    </lineage>
</organism>
<dbReference type="Gene3D" id="1.50.40.10">
    <property type="entry name" value="Mitochondrial carrier domain"/>
    <property type="match status" value="1"/>
</dbReference>
<feature type="repeat" description="Solcar" evidence="17">
    <location>
        <begin position="339"/>
        <end position="423"/>
    </location>
</feature>
<keyword evidence="9" id="KW-1133">Transmembrane helix</keyword>
<protein>
    <submittedName>
        <fullName evidence="20">Solute carrier family 25 member 13</fullName>
    </submittedName>
</protein>
<evidence type="ECO:0000256" key="17">
    <source>
        <dbReference type="PROSITE-ProRule" id="PRU00282"/>
    </source>
</evidence>
<evidence type="ECO:0000256" key="1">
    <source>
        <dbReference type="ARBA" id="ARBA00004448"/>
    </source>
</evidence>
<reference evidence="20" key="1">
    <citation type="submission" date="2025-08" db="UniProtKB">
        <authorList>
            <consortium name="Ensembl"/>
        </authorList>
    </citation>
    <scope>IDENTIFICATION</scope>
</reference>
<proteinExistence type="inferred from homology"/>
<evidence type="ECO:0000256" key="3">
    <source>
        <dbReference type="ARBA" id="ARBA00022448"/>
    </source>
</evidence>
<evidence type="ECO:0000256" key="7">
    <source>
        <dbReference type="ARBA" id="ARBA00022792"/>
    </source>
</evidence>
<evidence type="ECO:0000256" key="11">
    <source>
        <dbReference type="ARBA" id="ARBA00023128"/>
    </source>
</evidence>
<evidence type="ECO:0000256" key="18">
    <source>
        <dbReference type="RuleBase" id="RU000488"/>
    </source>
</evidence>
<keyword evidence="5" id="KW-0479">Metal-binding</keyword>
<dbReference type="PROSITE" id="PS50920">
    <property type="entry name" value="SOLCAR"/>
    <property type="match status" value="3"/>
</dbReference>
<dbReference type="GO" id="GO:0005743">
    <property type="term" value="C:mitochondrial inner membrane"/>
    <property type="evidence" value="ECO:0007669"/>
    <property type="project" value="UniProtKB-SubCell"/>
</dbReference>
<evidence type="ECO:0000256" key="16">
    <source>
        <dbReference type="ARBA" id="ARBA00048652"/>
    </source>
</evidence>
<dbReference type="InterPro" id="IPR018108">
    <property type="entry name" value="MCP_transmembrane"/>
</dbReference>
<keyword evidence="10" id="KW-0007">Acetylation</keyword>
<keyword evidence="8" id="KW-0106">Calcium</keyword>
<feature type="domain" description="EF-hand" evidence="19">
    <location>
        <begin position="71"/>
        <end position="106"/>
    </location>
</feature>
<dbReference type="GO" id="GO:0015183">
    <property type="term" value="F:L-aspartate transmembrane transporter activity"/>
    <property type="evidence" value="ECO:0007669"/>
    <property type="project" value="TreeGrafter"/>
</dbReference>
<dbReference type="FunFam" id="1.10.238.10:FF:000064">
    <property type="entry name" value="calcium-binding mitochondrial carrier protein Aralar1 isoform X1"/>
    <property type="match status" value="1"/>
</dbReference>
<dbReference type="Gene3D" id="1.10.238.10">
    <property type="entry name" value="EF-hand"/>
    <property type="match status" value="1"/>
</dbReference>
<dbReference type="Proteomes" id="UP000694427">
    <property type="component" value="Unplaced"/>
</dbReference>
<evidence type="ECO:0000256" key="6">
    <source>
        <dbReference type="ARBA" id="ARBA00022737"/>
    </source>
</evidence>
<dbReference type="InterPro" id="IPR002048">
    <property type="entry name" value="EF_hand_dom"/>
</dbReference>
<sequence length="575" mass="63334">MHSFVTQSSTMTFLTQGVSLISEDVKQVFSQTTIHQHIPFNWNSEFVQLHFGAERKKHLNYGEFTQFLLEMQLEHARQAFMQRDKARTGTITALDFRDIMVTIRPHMLTPFVEECLVAAAGGSTSHQVSFSYFNGFNSLLNNMELIRKIYTTLAGNRKDVEVTKEEFIIAAQRFGQVTPMEVDILFQLADLSEPRGRVGLFDIEMIAPLEEGALPYNLAEIQRQHSGGDASRPVLLQAAESAYRFTLGSVAGAVGATAVYPIDLVKTRMQNQRSSGSFVDELMYKNSIDCFKKVVRYEGSFGLYRGLVPQLLGVAPEKAIKLTVNDFVRGKTMKKDGSIPIPAEILAGGCAGGSQVIFTNPLEIVKIRLQVAGEITTGPRVSALSVIRDLGFFGLYKGAKACFLRDIPFSAIYFPCYAHTKAALTDEDGRVGPGRLLLAGVLAGMPAASLVTPADVIKTRLQVAARAGQTTYNGLIDCFWKILREEGPRAFWKGAEGISRSLRNKNILLQRWFYIDFGGQKPAGAEPTPKSRISLPAPNPDHIGGFRLAVATFAGIESKFGLHLPRFRAPAAQNV</sequence>
<evidence type="ECO:0000256" key="2">
    <source>
        <dbReference type="ARBA" id="ARBA00006375"/>
    </source>
</evidence>
<dbReference type="SUPFAM" id="SSF103506">
    <property type="entry name" value="Mitochondrial carrier"/>
    <property type="match status" value="1"/>
</dbReference>
<dbReference type="PANTHER" id="PTHR45678:SF12">
    <property type="entry name" value="ELECTROGENIC ASPARTATE_GLUTAMATE ANTIPORTER SLC25A13, MITOCHONDRIAL"/>
    <property type="match status" value="1"/>
</dbReference>
<dbReference type="GO" id="GO:0005509">
    <property type="term" value="F:calcium ion binding"/>
    <property type="evidence" value="ECO:0007669"/>
    <property type="project" value="InterPro"/>
</dbReference>
<evidence type="ECO:0000256" key="12">
    <source>
        <dbReference type="ARBA" id="ARBA00023136"/>
    </source>
</evidence>
<dbReference type="GO" id="GO:0043490">
    <property type="term" value="P:malate-aspartate shuttle"/>
    <property type="evidence" value="ECO:0007669"/>
    <property type="project" value="TreeGrafter"/>
</dbReference>
<keyword evidence="7" id="KW-0999">Mitochondrion inner membrane</keyword>
<keyword evidence="3 18" id="KW-0813">Transport</keyword>
<keyword evidence="6" id="KW-0677">Repeat</keyword>
<dbReference type="Pfam" id="PF00153">
    <property type="entry name" value="Mito_carr"/>
    <property type="match status" value="3"/>
</dbReference>
<comment type="similarity">
    <text evidence="2 18">Belongs to the mitochondrial carrier (TC 2.A.29) family.</text>
</comment>
<evidence type="ECO:0000256" key="9">
    <source>
        <dbReference type="ARBA" id="ARBA00022989"/>
    </source>
</evidence>
<feature type="repeat" description="Solcar" evidence="17">
    <location>
        <begin position="431"/>
        <end position="520"/>
    </location>
</feature>
<keyword evidence="21" id="KW-1185">Reference proteome</keyword>
<evidence type="ECO:0000256" key="14">
    <source>
        <dbReference type="ARBA" id="ARBA00038674"/>
    </source>
</evidence>
<comment type="subunit">
    <text evidence="14">Homodimer (via N-terminus).</text>
</comment>
<comment type="catalytic activity">
    <reaction evidence="16">
        <text>3-sulfino-L-alanine(out) + L-glutamate(in) + H(+)(in) = 3-sulfino-L-alanine(in) + L-glutamate(out) + H(+)(out)</text>
        <dbReference type="Rhea" id="RHEA:70967"/>
        <dbReference type="ChEBI" id="CHEBI:15378"/>
        <dbReference type="ChEBI" id="CHEBI:29985"/>
        <dbReference type="ChEBI" id="CHEBI:61085"/>
    </reaction>
</comment>
<keyword evidence="11" id="KW-0496">Mitochondrion</keyword>
<evidence type="ECO:0000256" key="5">
    <source>
        <dbReference type="ARBA" id="ARBA00022723"/>
    </source>
</evidence>
<dbReference type="InterPro" id="IPR011992">
    <property type="entry name" value="EF-hand-dom_pair"/>
</dbReference>
<dbReference type="FunFam" id="1.50.40.10:FF:000004">
    <property type="entry name" value="Calcium-binding mitochondrial carrier protein Aralar1"/>
    <property type="match status" value="1"/>
</dbReference>
<dbReference type="PRINTS" id="PR00926">
    <property type="entry name" value="MITOCARRIER"/>
</dbReference>
<evidence type="ECO:0000259" key="19">
    <source>
        <dbReference type="PROSITE" id="PS50222"/>
    </source>
</evidence>
<evidence type="ECO:0000256" key="4">
    <source>
        <dbReference type="ARBA" id="ARBA00022692"/>
    </source>
</evidence>
<comment type="catalytic activity">
    <reaction evidence="15">
        <text>L-aspartate(in) + L-glutamate(out) + H(+)(out) = L-aspartate(out) + L-glutamate(in) + H(+)(in)</text>
        <dbReference type="Rhea" id="RHEA:70783"/>
        <dbReference type="ChEBI" id="CHEBI:15378"/>
        <dbReference type="ChEBI" id="CHEBI:29985"/>
        <dbReference type="ChEBI" id="CHEBI:29991"/>
    </reaction>
</comment>
<comment type="subcellular location">
    <subcellularLocation>
        <location evidence="1">Mitochondrion inner membrane</location>
        <topology evidence="1">Multi-pass membrane protein</topology>
    </subcellularLocation>
</comment>
<evidence type="ECO:0000313" key="21">
    <source>
        <dbReference type="Proteomes" id="UP000694427"/>
    </source>
</evidence>
<keyword evidence="12 17" id="KW-0472">Membrane</keyword>
<comment type="catalytic activity">
    <reaction evidence="13">
        <text>3-sulfino-L-alanine(out) + L-aspartate(in) = 3-sulfino-L-alanine(in) + L-aspartate(out)</text>
        <dbReference type="Rhea" id="RHEA:70975"/>
        <dbReference type="ChEBI" id="CHEBI:29991"/>
        <dbReference type="ChEBI" id="CHEBI:61085"/>
    </reaction>
</comment>
<dbReference type="Ensembl" id="ENSCCRT00010107428.1">
    <property type="protein sequence ID" value="ENSCCRP00010096855.1"/>
    <property type="gene ID" value="ENSCCRG00010039521.1"/>
</dbReference>
<evidence type="ECO:0000256" key="10">
    <source>
        <dbReference type="ARBA" id="ARBA00022990"/>
    </source>
</evidence>
<evidence type="ECO:0000256" key="15">
    <source>
        <dbReference type="ARBA" id="ARBA00047487"/>
    </source>
</evidence>